<evidence type="ECO:0000256" key="1">
    <source>
        <dbReference type="SAM" id="MobiDB-lite"/>
    </source>
</evidence>
<protein>
    <submittedName>
        <fullName evidence="2">Uncharacterized protein</fullName>
    </submittedName>
</protein>
<evidence type="ECO:0000313" key="2">
    <source>
        <dbReference type="EMBL" id="KAA8547566.1"/>
    </source>
</evidence>
<feature type="compositionally biased region" description="Polar residues" evidence="1">
    <location>
        <begin position="83"/>
        <end position="94"/>
    </location>
</feature>
<dbReference type="EMBL" id="CM018032">
    <property type="protein sequence ID" value="KAA8547566.1"/>
    <property type="molecule type" value="Genomic_DNA"/>
</dbReference>
<evidence type="ECO:0000313" key="3">
    <source>
        <dbReference type="Proteomes" id="UP000325577"/>
    </source>
</evidence>
<feature type="compositionally biased region" description="Basic and acidic residues" evidence="1">
    <location>
        <begin position="38"/>
        <end position="52"/>
    </location>
</feature>
<dbReference type="Proteomes" id="UP000325577">
    <property type="component" value="Linkage Group LG1"/>
</dbReference>
<accession>A0A5J5BY47</accession>
<organism evidence="2 3">
    <name type="scientific">Nyssa sinensis</name>
    <dbReference type="NCBI Taxonomy" id="561372"/>
    <lineage>
        <taxon>Eukaryota</taxon>
        <taxon>Viridiplantae</taxon>
        <taxon>Streptophyta</taxon>
        <taxon>Embryophyta</taxon>
        <taxon>Tracheophyta</taxon>
        <taxon>Spermatophyta</taxon>
        <taxon>Magnoliopsida</taxon>
        <taxon>eudicotyledons</taxon>
        <taxon>Gunneridae</taxon>
        <taxon>Pentapetalae</taxon>
        <taxon>asterids</taxon>
        <taxon>Cornales</taxon>
        <taxon>Nyssaceae</taxon>
        <taxon>Nyssa</taxon>
    </lineage>
</organism>
<proteinExistence type="predicted"/>
<feature type="region of interest" description="Disordered" evidence="1">
    <location>
        <begin position="38"/>
        <end position="62"/>
    </location>
</feature>
<feature type="region of interest" description="Disordered" evidence="1">
    <location>
        <begin position="83"/>
        <end position="114"/>
    </location>
</feature>
<sequence>MSPNQKRRLVITNCDGLQNQKRRLVIGLPRLEFSYQEHCDEQAQDPTRREEAPLVPQLSPKTPLHAPKLTCIKSLAESADLTSIPSNYTYSTNPIEPAASDPEEPLPRPATAPETWVFSSRLELGLGLRAK</sequence>
<name>A0A5J5BY47_9ASTE</name>
<gene>
    <name evidence="2" type="ORF">F0562_003995</name>
</gene>
<keyword evidence="3" id="KW-1185">Reference proteome</keyword>
<dbReference type="AlphaFoldDB" id="A0A5J5BY47"/>
<reference evidence="2 3" key="1">
    <citation type="submission" date="2019-09" db="EMBL/GenBank/DDBJ databases">
        <title>A chromosome-level genome assembly of the Chinese tupelo Nyssa sinensis.</title>
        <authorList>
            <person name="Yang X."/>
            <person name="Kang M."/>
            <person name="Yang Y."/>
            <person name="Xiong H."/>
            <person name="Wang M."/>
            <person name="Zhang Z."/>
            <person name="Wang Z."/>
            <person name="Wu H."/>
            <person name="Ma T."/>
            <person name="Liu J."/>
            <person name="Xi Z."/>
        </authorList>
    </citation>
    <scope>NUCLEOTIDE SEQUENCE [LARGE SCALE GENOMIC DNA]</scope>
    <source>
        <strain evidence="2">J267</strain>
        <tissue evidence="2">Leaf</tissue>
    </source>
</reference>